<organism evidence="1 2">
    <name type="scientific">Aeromonas caviae</name>
    <name type="common">Aeromonas punctata</name>
    <dbReference type="NCBI Taxonomy" id="648"/>
    <lineage>
        <taxon>Bacteria</taxon>
        <taxon>Pseudomonadati</taxon>
        <taxon>Pseudomonadota</taxon>
        <taxon>Gammaproteobacteria</taxon>
        <taxon>Aeromonadales</taxon>
        <taxon>Aeromonadaceae</taxon>
        <taxon>Aeromonas</taxon>
    </lineage>
</organism>
<dbReference type="EMBL" id="BPOP01000009">
    <property type="protein sequence ID" value="GJB91203.1"/>
    <property type="molecule type" value="Genomic_DNA"/>
</dbReference>
<name>A0ABD0B614_AERCA</name>
<dbReference type="Proteomes" id="UP000737420">
    <property type="component" value="Unassembled WGS sequence"/>
</dbReference>
<reference evidence="1 2" key="1">
    <citation type="submission" date="2021-07" db="EMBL/GenBank/DDBJ databases">
        <title>Draft genome sequence of carbapenem-resistant Aeromonas spp. in Japan.</title>
        <authorList>
            <person name="Maehana S."/>
            <person name="Suzuki M."/>
            <person name="Kitasato H."/>
        </authorList>
    </citation>
    <scope>NUCLEOTIDE SEQUENCE [LARGE SCALE GENOMIC DNA]</scope>
    <source>
        <strain evidence="1 2">KAM382</strain>
    </source>
</reference>
<sequence>MRGTLETMEREIVELDYLARRLTETDSQEDLGIAENQIRRACRRMLKKVRSKMKGSDGK</sequence>
<evidence type="ECO:0000313" key="1">
    <source>
        <dbReference type="EMBL" id="GJB91203.1"/>
    </source>
</evidence>
<protein>
    <recommendedName>
        <fullName evidence="3">RNA polymerase sigma-70 region 4 domain-containing protein</fullName>
    </recommendedName>
</protein>
<proteinExistence type="predicted"/>
<evidence type="ECO:0000313" key="2">
    <source>
        <dbReference type="Proteomes" id="UP000737420"/>
    </source>
</evidence>
<gene>
    <name evidence="1" type="ORF">KAM382_12640</name>
</gene>
<comment type="caution">
    <text evidence="1">The sequence shown here is derived from an EMBL/GenBank/DDBJ whole genome shotgun (WGS) entry which is preliminary data.</text>
</comment>
<accession>A0ABD0B614</accession>
<evidence type="ECO:0008006" key="3">
    <source>
        <dbReference type="Google" id="ProtNLM"/>
    </source>
</evidence>
<dbReference type="AlphaFoldDB" id="A0ABD0B614"/>